<proteinExistence type="predicted"/>
<name>A0A2A6B6E2_PRIPA</name>
<gene>
    <name evidence="2" type="primary">WBGene00112264</name>
</gene>
<protein>
    <submittedName>
        <fullName evidence="2">Uncharacterized protein</fullName>
    </submittedName>
</protein>
<keyword evidence="3" id="KW-1185">Reference proteome</keyword>
<organism evidence="2 3">
    <name type="scientific">Pristionchus pacificus</name>
    <name type="common">Parasitic nematode worm</name>
    <dbReference type="NCBI Taxonomy" id="54126"/>
    <lineage>
        <taxon>Eukaryota</taxon>
        <taxon>Metazoa</taxon>
        <taxon>Ecdysozoa</taxon>
        <taxon>Nematoda</taxon>
        <taxon>Chromadorea</taxon>
        <taxon>Rhabditida</taxon>
        <taxon>Rhabditina</taxon>
        <taxon>Diplogasteromorpha</taxon>
        <taxon>Diplogasteroidea</taxon>
        <taxon>Neodiplogasteridae</taxon>
        <taxon>Pristionchus</taxon>
    </lineage>
</organism>
<accession>A0A2A6B6E2</accession>
<feature type="compositionally biased region" description="Basic and acidic residues" evidence="1">
    <location>
        <begin position="74"/>
        <end position="89"/>
    </location>
</feature>
<dbReference type="EnsemblMetazoa" id="PPA22710.1">
    <property type="protein sequence ID" value="PPA22710.1"/>
    <property type="gene ID" value="WBGene00112264"/>
</dbReference>
<feature type="region of interest" description="Disordered" evidence="1">
    <location>
        <begin position="1"/>
        <end position="20"/>
    </location>
</feature>
<dbReference type="OrthoDB" id="5900271at2759"/>
<evidence type="ECO:0000313" key="3">
    <source>
        <dbReference type="Proteomes" id="UP000005239"/>
    </source>
</evidence>
<reference evidence="3" key="1">
    <citation type="journal article" date="2008" name="Nat. Genet.">
        <title>The Pristionchus pacificus genome provides a unique perspective on nematode lifestyle and parasitism.</title>
        <authorList>
            <person name="Dieterich C."/>
            <person name="Clifton S.W."/>
            <person name="Schuster L.N."/>
            <person name="Chinwalla A."/>
            <person name="Delehaunty K."/>
            <person name="Dinkelacker I."/>
            <person name="Fulton L."/>
            <person name="Fulton R."/>
            <person name="Godfrey J."/>
            <person name="Minx P."/>
            <person name="Mitreva M."/>
            <person name="Roeseler W."/>
            <person name="Tian H."/>
            <person name="Witte H."/>
            <person name="Yang S.P."/>
            <person name="Wilson R.K."/>
            <person name="Sommer R.J."/>
        </authorList>
    </citation>
    <scope>NUCLEOTIDE SEQUENCE [LARGE SCALE GENOMIC DNA]</scope>
    <source>
        <strain evidence="3">PS312</strain>
    </source>
</reference>
<evidence type="ECO:0000256" key="1">
    <source>
        <dbReference type="SAM" id="MobiDB-lite"/>
    </source>
</evidence>
<dbReference type="Proteomes" id="UP000005239">
    <property type="component" value="Unassembled WGS sequence"/>
</dbReference>
<feature type="region of interest" description="Disordered" evidence="1">
    <location>
        <begin position="59"/>
        <end position="89"/>
    </location>
</feature>
<dbReference type="AlphaFoldDB" id="A0A2A6B6E2"/>
<reference evidence="2" key="2">
    <citation type="submission" date="2022-06" db="UniProtKB">
        <authorList>
            <consortium name="EnsemblMetazoa"/>
        </authorList>
    </citation>
    <scope>IDENTIFICATION</scope>
    <source>
        <strain evidence="2">PS312</strain>
    </source>
</reference>
<accession>A0A8R1YJW8</accession>
<evidence type="ECO:0000313" key="2">
    <source>
        <dbReference type="EnsemblMetazoa" id="PPA22710.1"/>
    </source>
</evidence>
<sequence length="89" mass="10510">MSGNLPTSMDVDDPKTTPKVSKIEELDTQREEFRKDVESLTLEQLKRKKCGWMFRSIGSQTPNRLTKGGPRQYDALRKWGNKRDRERRR</sequence>